<dbReference type="PANTHER" id="PTHR13531:SF0">
    <property type="entry name" value="GEO07735P1-RELATED"/>
    <property type="match status" value="1"/>
</dbReference>
<keyword evidence="3 5" id="KW-1133">Transmembrane helix</keyword>
<sequence>MTSILFVFKRQTLPYPTRNLATEIFLLLCFVITEFCRNFFAKKGNLTEQLWPIVTSLILTLPCSLCSIYFLLWQTYVLKIEVIVVSLNIGLTGLETVFALVAIALFARG</sequence>
<protein>
    <submittedName>
        <fullName evidence="7">Transmembrane protein 216</fullName>
    </submittedName>
</protein>
<dbReference type="WBParaSite" id="nRc.2.0.1.t11772-RA">
    <property type="protein sequence ID" value="nRc.2.0.1.t11772-RA"/>
    <property type="gene ID" value="nRc.2.0.1.g11772"/>
</dbReference>
<dbReference type="PANTHER" id="PTHR13531">
    <property type="entry name" value="GEO07735P1-RELATED-RELATED"/>
    <property type="match status" value="1"/>
</dbReference>
<keyword evidence="2 5" id="KW-0812">Transmembrane</keyword>
<feature type="transmembrane region" description="Helical" evidence="5">
    <location>
        <begin position="52"/>
        <end position="76"/>
    </location>
</feature>
<dbReference type="Pfam" id="PF09799">
    <property type="entry name" value="Transmemb_17"/>
    <property type="match status" value="1"/>
</dbReference>
<keyword evidence="6" id="KW-1185">Reference proteome</keyword>
<evidence type="ECO:0000313" key="7">
    <source>
        <dbReference type="WBParaSite" id="nRc.2.0.1.t11772-RA"/>
    </source>
</evidence>
<organism evidence="6 7">
    <name type="scientific">Romanomermis culicivorax</name>
    <name type="common">Nematode worm</name>
    <dbReference type="NCBI Taxonomy" id="13658"/>
    <lineage>
        <taxon>Eukaryota</taxon>
        <taxon>Metazoa</taxon>
        <taxon>Ecdysozoa</taxon>
        <taxon>Nematoda</taxon>
        <taxon>Enoplea</taxon>
        <taxon>Dorylaimia</taxon>
        <taxon>Mermithida</taxon>
        <taxon>Mermithoidea</taxon>
        <taxon>Mermithidae</taxon>
        <taxon>Romanomermis</taxon>
    </lineage>
</organism>
<reference evidence="7" key="1">
    <citation type="submission" date="2022-11" db="UniProtKB">
        <authorList>
            <consortium name="WormBaseParasite"/>
        </authorList>
    </citation>
    <scope>IDENTIFICATION</scope>
</reference>
<dbReference type="OMA" id="DRNQLPK"/>
<evidence type="ECO:0000256" key="4">
    <source>
        <dbReference type="ARBA" id="ARBA00023136"/>
    </source>
</evidence>
<dbReference type="Proteomes" id="UP000887565">
    <property type="component" value="Unplaced"/>
</dbReference>
<dbReference type="GO" id="GO:0016020">
    <property type="term" value="C:membrane"/>
    <property type="evidence" value="ECO:0007669"/>
    <property type="project" value="UniProtKB-SubCell"/>
</dbReference>
<evidence type="ECO:0000256" key="1">
    <source>
        <dbReference type="ARBA" id="ARBA00004141"/>
    </source>
</evidence>
<name>A0A915ID01_ROMCU</name>
<keyword evidence="4 5" id="KW-0472">Membrane</keyword>
<evidence type="ECO:0000313" key="6">
    <source>
        <dbReference type="Proteomes" id="UP000887565"/>
    </source>
</evidence>
<feature type="transmembrane region" description="Helical" evidence="5">
    <location>
        <begin position="20"/>
        <end position="40"/>
    </location>
</feature>
<accession>A0A915ID01</accession>
<comment type="subcellular location">
    <subcellularLocation>
        <location evidence="1">Membrane</location>
        <topology evidence="1">Multi-pass membrane protein</topology>
    </subcellularLocation>
</comment>
<dbReference type="AlphaFoldDB" id="A0A915ID01"/>
<dbReference type="InterPro" id="IPR019184">
    <property type="entry name" value="Uncharacterised_TM-17"/>
</dbReference>
<evidence type="ECO:0000256" key="3">
    <source>
        <dbReference type="ARBA" id="ARBA00022989"/>
    </source>
</evidence>
<proteinExistence type="predicted"/>
<dbReference type="GO" id="GO:0035869">
    <property type="term" value="C:ciliary transition zone"/>
    <property type="evidence" value="ECO:0007669"/>
    <property type="project" value="TreeGrafter"/>
</dbReference>
<evidence type="ECO:0000256" key="2">
    <source>
        <dbReference type="ARBA" id="ARBA00022692"/>
    </source>
</evidence>
<feature type="transmembrane region" description="Helical" evidence="5">
    <location>
        <begin position="82"/>
        <end position="107"/>
    </location>
</feature>
<dbReference type="GO" id="GO:1905515">
    <property type="term" value="P:non-motile cilium assembly"/>
    <property type="evidence" value="ECO:0007669"/>
    <property type="project" value="TreeGrafter"/>
</dbReference>
<evidence type="ECO:0000256" key="5">
    <source>
        <dbReference type="SAM" id="Phobius"/>
    </source>
</evidence>